<evidence type="ECO:0000256" key="1">
    <source>
        <dbReference type="SAM" id="MobiDB-lite"/>
    </source>
</evidence>
<protein>
    <recommendedName>
        <fullName evidence="5">Extracellular membrane protein CFEM domain-containing protein</fullName>
    </recommendedName>
</protein>
<evidence type="ECO:0000313" key="3">
    <source>
        <dbReference type="EMBL" id="KAF2190929.1"/>
    </source>
</evidence>
<accession>A0A6A6EJQ9</accession>
<keyword evidence="2" id="KW-0732">Signal</keyword>
<evidence type="ECO:0000256" key="2">
    <source>
        <dbReference type="SAM" id="SignalP"/>
    </source>
</evidence>
<dbReference type="OrthoDB" id="3797419at2759"/>
<dbReference type="AlphaFoldDB" id="A0A6A6EJQ9"/>
<feature type="region of interest" description="Disordered" evidence="1">
    <location>
        <begin position="21"/>
        <end position="88"/>
    </location>
</feature>
<dbReference type="Proteomes" id="UP000800200">
    <property type="component" value="Unassembled WGS sequence"/>
</dbReference>
<feature type="signal peptide" evidence="2">
    <location>
        <begin position="1"/>
        <end position="19"/>
    </location>
</feature>
<proteinExistence type="predicted"/>
<organism evidence="3 4">
    <name type="scientific">Zopfia rhizophila CBS 207.26</name>
    <dbReference type="NCBI Taxonomy" id="1314779"/>
    <lineage>
        <taxon>Eukaryota</taxon>
        <taxon>Fungi</taxon>
        <taxon>Dikarya</taxon>
        <taxon>Ascomycota</taxon>
        <taxon>Pezizomycotina</taxon>
        <taxon>Dothideomycetes</taxon>
        <taxon>Dothideomycetes incertae sedis</taxon>
        <taxon>Zopfiaceae</taxon>
        <taxon>Zopfia</taxon>
    </lineage>
</organism>
<sequence length="334" mass="35005">MYIWSHWTWWTTLLTTCTTSTPDITSSSTTDCETTSSSSPSSITVIPTSTRSSSSTSSNSSSVNPRSTSTPSSITSTSSVVIPSSSNEMPTTITSLLTSIVAITSITPTSTAPQNEFFGPIEGLDDCIQGAIIQSINYSECNPADRQCICGDLSRARITEIVAQQCDAARVAQLNSFLDNFCGVSPPVQPIVQPNFTTTHRSHHHTNTSTTFIPLSTGVSNTTYPPNNGTIGPFPNSTTTLLVTTSKEVIITTDAGGQPTTFTRVTVYPVPTEQPGQPNHPGPEQPGQPGPTRPGGPEYTGAAGAIETPELFGGVRVGLTAGAIGLMGLVFAEL</sequence>
<dbReference type="EMBL" id="ML994617">
    <property type="protein sequence ID" value="KAF2190929.1"/>
    <property type="molecule type" value="Genomic_DNA"/>
</dbReference>
<feature type="region of interest" description="Disordered" evidence="1">
    <location>
        <begin position="199"/>
        <end position="218"/>
    </location>
</feature>
<reference evidence="3" key="1">
    <citation type="journal article" date="2020" name="Stud. Mycol.">
        <title>101 Dothideomycetes genomes: a test case for predicting lifestyles and emergence of pathogens.</title>
        <authorList>
            <person name="Haridas S."/>
            <person name="Albert R."/>
            <person name="Binder M."/>
            <person name="Bloem J."/>
            <person name="Labutti K."/>
            <person name="Salamov A."/>
            <person name="Andreopoulos B."/>
            <person name="Baker S."/>
            <person name="Barry K."/>
            <person name="Bills G."/>
            <person name="Bluhm B."/>
            <person name="Cannon C."/>
            <person name="Castanera R."/>
            <person name="Culley D."/>
            <person name="Daum C."/>
            <person name="Ezra D."/>
            <person name="Gonzalez J."/>
            <person name="Henrissat B."/>
            <person name="Kuo A."/>
            <person name="Liang C."/>
            <person name="Lipzen A."/>
            <person name="Lutzoni F."/>
            <person name="Magnuson J."/>
            <person name="Mondo S."/>
            <person name="Nolan M."/>
            <person name="Ohm R."/>
            <person name="Pangilinan J."/>
            <person name="Park H.-J."/>
            <person name="Ramirez L."/>
            <person name="Alfaro M."/>
            <person name="Sun H."/>
            <person name="Tritt A."/>
            <person name="Yoshinaga Y."/>
            <person name="Zwiers L.-H."/>
            <person name="Turgeon B."/>
            <person name="Goodwin S."/>
            <person name="Spatafora J."/>
            <person name="Crous P."/>
            <person name="Grigoriev I."/>
        </authorList>
    </citation>
    <scope>NUCLEOTIDE SEQUENCE</scope>
    <source>
        <strain evidence="3">CBS 207.26</strain>
    </source>
</reference>
<feature type="compositionally biased region" description="Low complexity" evidence="1">
    <location>
        <begin position="21"/>
        <end position="86"/>
    </location>
</feature>
<gene>
    <name evidence="3" type="ORF">K469DRAFT_746409</name>
</gene>
<name>A0A6A6EJQ9_9PEZI</name>
<evidence type="ECO:0000313" key="4">
    <source>
        <dbReference type="Proteomes" id="UP000800200"/>
    </source>
</evidence>
<keyword evidence="4" id="KW-1185">Reference proteome</keyword>
<feature type="compositionally biased region" description="Pro residues" evidence="1">
    <location>
        <begin position="278"/>
        <end position="294"/>
    </location>
</feature>
<evidence type="ECO:0008006" key="5">
    <source>
        <dbReference type="Google" id="ProtNLM"/>
    </source>
</evidence>
<feature type="chain" id="PRO_5025670225" description="Extracellular membrane protein CFEM domain-containing protein" evidence="2">
    <location>
        <begin position="20"/>
        <end position="334"/>
    </location>
</feature>
<feature type="region of interest" description="Disordered" evidence="1">
    <location>
        <begin position="269"/>
        <end position="303"/>
    </location>
</feature>